<dbReference type="Pfam" id="PF00041">
    <property type="entry name" value="fn3"/>
    <property type="match status" value="2"/>
</dbReference>
<keyword evidence="15" id="KW-1185">Reference proteome</keyword>
<keyword evidence="8" id="KW-0675">Receptor</keyword>
<feature type="signal peptide" evidence="12">
    <location>
        <begin position="1"/>
        <end position="22"/>
    </location>
</feature>
<evidence type="ECO:0000256" key="12">
    <source>
        <dbReference type="SAM" id="SignalP"/>
    </source>
</evidence>
<dbReference type="PROSITE" id="PS50853">
    <property type="entry name" value="FN3"/>
    <property type="match status" value="3"/>
</dbReference>
<protein>
    <submittedName>
        <fullName evidence="14">Interleukin-12 receptor subunit beta-2-like isoform X1</fullName>
    </submittedName>
</protein>
<evidence type="ECO:0000256" key="10">
    <source>
        <dbReference type="SAM" id="MobiDB-lite"/>
    </source>
</evidence>
<keyword evidence="6 11" id="KW-1133">Transmembrane helix</keyword>
<feature type="chain" id="PRO_5046970966" evidence="12">
    <location>
        <begin position="23"/>
        <end position="796"/>
    </location>
</feature>
<proteinExistence type="inferred from homology"/>
<evidence type="ECO:0000256" key="2">
    <source>
        <dbReference type="ARBA" id="ARBA00008921"/>
    </source>
</evidence>
<dbReference type="PANTHER" id="PTHR48423:SF1">
    <property type="entry name" value="INTERLEUKIN-27 RECEPTOR SUBUNIT ALPHA"/>
    <property type="match status" value="1"/>
</dbReference>
<keyword evidence="4 12" id="KW-0732">Signal</keyword>
<evidence type="ECO:0000256" key="9">
    <source>
        <dbReference type="ARBA" id="ARBA00023180"/>
    </source>
</evidence>
<evidence type="ECO:0000256" key="11">
    <source>
        <dbReference type="SAM" id="Phobius"/>
    </source>
</evidence>
<keyword evidence="3 11" id="KW-0812">Transmembrane</keyword>
<evidence type="ECO:0000256" key="3">
    <source>
        <dbReference type="ARBA" id="ARBA00022692"/>
    </source>
</evidence>
<feature type="region of interest" description="Disordered" evidence="10">
    <location>
        <begin position="722"/>
        <end position="796"/>
    </location>
</feature>
<evidence type="ECO:0000256" key="5">
    <source>
        <dbReference type="ARBA" id="ARBA00022737"/>
    </source>
</evidence>
<comment type="similarity">
    <text evidence="2">Belongs to the type I cytokine receptor family. Type 2 subfamily.</text>
</comment>
<comment type="subcellular location">
    <subcellularLocation>
        <location evidence="1">Membrane</location>
        <topology evidence="1">Single-pass type I membrane protein</topology>
    </subcellularLocation>
</comment>
<dbReference type="Gene3D" id="2.60.40.10">
    <property type="entry name" value="Immunoglobulins"/>
    <property type="match status" value="4"/>
</dbReference>
<dbReference type="Proteomes" id="UP001369086">
    <property type="component" value="Unassembled WGS sequence"/>
</dbReference>
<feature type="transmembrane region" description="Helical" evidence="11">
    <location>
        <begin position="630"/>
        <end position="654"/>
    </location>
</feature>
<gene>
    <name evidence="14" type="ORF">HHUSO_G32888</name>
</gene>
<feature type="domain" description="Fibronectin type-III" evidence="13">
    <location>
        <begin position="224"/>
        <end position="320"/>
    </location>
</feature>
<dbReference type="CDD" id="cd00063">
    <property type="entry name" value="FN3"/>
    <property type="match status" value="3"/>
</dbReference>
<evidence type="ECO:0000313" key="14">
    <source>
        <dbReference type="EMBL" id="KAK6468992.1"/>
    </source>
</evidence>
<dbReference type="InterPro" id="IPR036116">
    <property type="entry name" value="FN3_sf"/>
</dbReference>
<dbReference type="InterPro" id="IPR013783">
    <property type="entry name" value="Ig-like_fold"/>
</dbReference>
<keyword evidence="7 11" id="KW-0472">Membrane</keyword>
<dbReference type="EMBL" id="JAHFZB010000041">
    <property type="protein sequence ID" value="KAK6468992.1"/>
    <property type="molecule type" value="Genomic_DNA"/>
</dbReference>
<dbReference type="InterPro" id="IPR052672">
    <property type="entry name" value="Type1_Cytokine_Rcpt_Type2"/>
</dbReference>
<organism evidence="14 15">
    <name type="scientific">Huso huso</name>
    <name type="common">Beluga</name>
    <name type="synonym">Acipenser huso</name>
    <dbReference type="NCBI Taxonomy" id="61971"/>
    <lineage>
        <taxon>Eukaryota</taxon>
        <taxon>Metazoa</taxon>
        <taxon>Chordata</taxon>
        <taxon>Craniata</taxon>
        <taxon>Vertebrata</taxon>
        <taxon>Euteleostomi</taxon>
        <taxon>Actinopterygii</taxon>
        <taxon>Chondrostei</taxon>
        <taxon>Acipenseriformes</taxon>
        <taxon>Acipenseridae</taxon>
        <taxon>Huso</taxon>
    </lineage>
</organism>
<comment type="caution">
    <text evidence="14">The sequence shown here is derived from an EMBL/GenBank/DDBJ whole genome shotgun (WGS) entry which is preliminary data.</text>
</comment>
<evidence type="ECO:0000256" key="8">
    <source>
        <dbReference type="ARBA" id="ARBA00023170"/>
    </source>
</evidence>
<dbReference type="SMART" id="SM00060">
    <property type="entry name" value="FN3"/>
    <property type="match status" value="3"/>
</dbReference>
<feature type="domain" description="Fibronectin type-III" evidence="13">
    <location>
        <begin position="432"/>
        <end position="532"/>
    </location>
</feature>
<evidence type="ECO:0000259" key="13">
    <source>
        <dbReference type="PROSITE" id="PS50853"/>
    </source>
</evidence>
<dbReference type="SUPFAM" id="SSF49265">
    <property type="entry name" value="Fibronectin type III"/>
    <property type="match status" value="3"/>
</dbReference>
<feature type="compositionally biased region" description="Basic and acidic residues" evidence="10">
    <location>
        <begin position="722"/>
        <end position="747"/>
    </location>
</feature>
<evidence type="ECO:0000256" key="6">
    <source>
        <dbReference type="ARBA" id="ARBA00022989"/>
    </source>
</evidence>
<evidence type="ECO:0000256" key="7">
    <source>
        <dbReference type="ARBA" id="ARBA00023136"/>
    </source>
</evidence>
<dbReference type="InterPro" id="IPR003961">
    <property type="entry name" value="FN3_dom"/>
</dbReference>
<reference evidence="14 15" key="1">
    <citation type="submission" date="2021-05" db="EMBL/GenBank/DDBJ databases">
        <authorList>
            <person name="Zahm M."/>
            <person name="Klopp C."/>
            <person name="Cabau C."/>
            <person name="Kuhl H."/>
            <person name="Suciu R."/>
            <person name="Ciorpac M."/>
            <person name="Holostenco D."/>
            <person name="Gessner J."/>
            <person name="Wuertz S."/>
            <person name="Hohne C."/>
            <person name="Stock M."/>
            <person name="Gislard M."/>
            <person name="Lluch J."/>
            <person name="Milhes M."/>
            <person name="Lampietro C."/>
            <person name="Lopez Roques C."/>
            <person name="Donnadieu C."/>
            <person name="Du K."/>
            <person name="Schartl M."/>
            <person name="Guiguen Y."/>
        </authorList>
    </citation>
    <scope>NUCLEOTIDE SEQUENCE [LARGE SCALE GENOMIC DNA]</scope>
    <source>
        <strain evidence="14">Hh-F2</strain>
        <tissue evidence="14">Blood</tissue>
    </source>
</reference>
<keyword evidence="5" id="KW-0677">Repeat</keyword>
<dbReference type="PANTHER" id="PTHR48423">
    <property type="entry name" value="INTERLEUKIN-27 RECEPTOR SUBUNIT ALPHA"/>
    <property type="match status" value="1"/>
</dbReference>
<feature type="compositionally biased region" description="Basic and acidic residues" evidence="10">
    <location>
        <begin position="755"/>
        <end position="788"/>
    </location>
</feature>
<evidence type="ECO:0000256" key="4">
    <source>
        <dbReference type="ARBA" id="ARBA00022729"/>
    </source>
</evidence>
<keyword evidence="9" id="KW-0325">Glycoprotein</keyword>
<accession>A0ABR0Y8M1</accession>
<name>A0ABR0Y8M1_HUSHU</name>
<sequence length="796" mass="89162">MERRCIPFFLAVYILIPRGSVASLHCTWDPHFELGHDTDGSCVLFSPTLPPSCATGILRVTEGLNVTTLYSSLQRNTTNGSLSFTVPAPREAEVHLHCEVICPGLETNPSCQQTITGGYPPAPPSQPQCHIMKEKRGAPPKMNCSWHLGPDSLLRTEYTFHLRMKGSTEWSTVVPAGLSTVMVPRSSFVSHVNGKVWVSARNALGESESKMKNFNSESIVKLEAPRFVSHEVISDMITVMWNNMDTEKSSDININCRLRYREEGVRNWTEANPEDVSDVEYTLDSPQPFTHYLFQVSCMRDTDSPWSEWSHSYKVQSSEAAPVGMLDVWFIFDKRNVTLYWKELSRENAQGSIRVYEVRLEAREGVSKLVNVSRETVLWSGARERADGLREECLCIYSLPKDGVFRASVVGYNGEGKTLPATVNFSSQGLLGPSNVTAVNNLEGRSLKVSWTPPPGHTEYVQYVVQSREVGLSLSRPWIHWTRCDINYTIAILTGNFKPFTPYNVSVFAVYSNGTSQPSSVLVYTQQGAPSAGPEVSVSSIGHTRVNLTWREIALTHRKGIIRRYHLRLARGGATVAESNVSADWCWAVLSDLQPGQEYQVWVSAETDAMEGNRSTIRFSTTTPDSGNHLNFGIIILCVVGPLVILSTIAALLCNNRCSQTARLLIPLWCYQKVPDPVNSRLNFTEVTHQNDDQLHLSPAPSLSVGSLLLCDLELLDRVKPELETEGERQENGEERERDYSTMKDSEGGGSSLGTERERQDPESRSHKQQEQDWESRKPFISDYEKHFMPSPEDIM</sequence>
<evidence type="ECO:0000256" key="1">
    <source>
        <dbReference type="ARBA" id="ARBA00004479"/>
    </source>
</evidence>
<feature type="domain" description="Fibronectin type-III" evidence="13">
    <location>
        <begin position="533"/>
        <end position="626"/>
    </location>
</feature>
<evidence type="ECO:0000313" key="15">
    <source>
        <dbReference type="Proteomes" id="UP001369086"/>
    </source>
</evidence>